<dbReference type="InterPro" id="IPR044878">
    <property type="entry name" value="UbiA_sf"/>
</dbReference>
<comment type="subcellular location">
    <subcellularLocation>
        <location evidence="1">Membrane</location>
        <topology evidence="1">Multi-pass membrane protein</topology>
    </subcellularLocation>
</comment>
<sequence>MSQMEKRLSVTAVAPFTLMRDLLVTARPRQWIKNAVVLAPLVFGRRLLDMGALVDGLFATLAFCAAGSAIYFFNDWCDAAADREHPLKRHRPIAAGRLQARHVWISIIGLGVLAACFSWLAGGETLFVVLGYCGLMLLYSVRLKHVALLDVFTIAGGFVLRVWGGAAAVEVPLSPWLYLCTVLLALFLAVAKRRHEVLLLEGLAANHRRTLDDYPVPLLDALLQVTATATIMAYSLYTFSAPNLPDGHRMMLTIPFVLYGIFRYLYLVYRRDLGGMPEQVLLDDRPLLGVIIAWGLLMLALLYGTDLLQVGAMQLR</sequence>
<keyword evidence="6" id="KW-0808">Transferase</keyword>
<dbReference type="NCBIfam" id="NF008977">
    <property type="entry name" value="PRK12324.1-2"/>
    <property type="match status" value="1"/>
</dbReference>
<evidence type="ECO:0000313" key="6">
    <source>
        <dbReference type="EMBL" id="HEF66010.1"/>
    </source>
</evidence>
<dbReference type="InterPro" id="IPR000537">
    <property type="entry name" value="UbiA_prenyltransferase"/>
</dbReference>
<evidence type="ECO:0000256" key="3">
    <source>
        <dbReference type="ARBA" id="ARBA00022692"/>
    </source>
</evidence>
<reference evidence="6" key="1">
    <citation type="journal article" date="2020" name="mSystems">
        <title>Genome- and Community-Level Interaction Insights into Carbon Utilization and Element Cycling Functions of Hydrothermarchaeota in Hydrothermal Sediment.</title>
        <authorList>
            <person name="Zhou Z."/>
            <person name="Liu Y."/>
            <person name="Xu W."/>
            <person name="Pan J."/>
            <person name="Luo Z.H."/>
            <person name="Li M."/>
        </authorList>
    </citation>
    <scope>NUCLEOTIDE SEQUENCE [LARGE SCALE GENOMIC DNA]</scope>
    <source>
        <strain evidence="6">SpSt-222</strain>
    </source>
</reference>
<gene>
    <name evidence="6" type="ORF">ENP47_10490</name>
</gene>
<evidence type="ECO:0000256" key="5">
    <source>
        <dbReference type="ARBA" id="ARBA00023136"/>
    </source>
</evidence>
<comment type="caution">
    <text evidence="6">The sequence shown here is derived from an EMBL/GenBank/DDBJ whole genome shotgun (WGS) entry which is preliminary data.</text>
</comment>
<keyword evidence="6" id="KW-0328">Glycosyltransferase</keyword>
<accession>A0A7C1FT22</accession>
<dbReference type="EMBL" id="DSJL01000011">
    <property type="protein sequence ID" value="HEF66010.1"/>
    <property type="molecule type" value="Genomic_DNA"/>
</dbReference>
<dbReference type="GO" id="GO:0016757">
    <property type="term" value="F:glycosyltransferase activity"/>
    <property type="evidence" value="ECO:0007669"/>
    <property type="project" value="UniProtKB-KW"/>
</dbReference>
<dbReference type="CDD" id="cd13963">
    <property type="entry name" value="PT_UbiA_2"/>
    <property type="match status" value="1"/>
</dbReference>
<dbReference type="EC" id="2.4.2.45" evidence="6"/>
<protein>
    <submittedName>
        <fullName evidence="6">Decaprenyl-phosphate phosphoribosyltransferase</fullName>
        <ecNumber evidence="6">2.4.2.45</ecNumber>
    </submittedName>
</protein>
<name>A0A7C1FT22_THERO</name>
<proteinExistence type="predicted"/>
<evidence type="ECO:0000256" key="2">
    <source>
        <dbReference type="ARBA" id="ARBA00022475"/>
    </source>
</evidence>
<organism evidence="6">
    <name type="scientific">Thermomicrobium roseum</name>
    <dbReference type="NCBI Taxonomy" id="500"/>
    <lineage>
        <taxon>Bacteria</taxon>
        <taxon>Pseudomonadati</taxon>
        <taxon>Thermomicrobiota</taxon>
        <taxon>Thermomicrobia</taxon>
        <taxon>Thermomicrobiales</taxon>
        <taxon>Thermomicrobiaceae</taxon>
        <taxon>Thermomicrobium</taxon>
    </lineage>
</organism>
<dbReference type="Gene3D" id="1.10.357.140">
    <property type="entry name" value="UbiA prenyltransferase"/>
    <property type="match status" value="1"/>
</dbReference>
<dbReference type="GO" id="GO:0016020">
    <property type="term" value="C:membrane"/>
    <property type="evidence" value="ECO:0007669"/>
    <property type="project" value="UniProtKB-SubCell"/>
</dbReference>
<dbReference type="NCBIfam" id="NF008978">
    <property type="entry name" value="PRK12324.1-4"/>
    <property type="match status" value="1"/>
</dbReference>
<dbReference type="Pfam" id="PF01040">
    <property type="entry name" value="UbiA"/>
    <property type="match status" value="1"/>
</dbReference>
<keyword evidence="3" id="KW-0812">Transmembrane</keyword>
<evidence type="ECO:0000256" key="4">
    <source>
        <dbReference type="ARBA" id="ARBA00022989"/>
    </source>
</evidence>
<keyword evidence="2" id="KW-1003">Cell membrane</keyword>
<evidence type="ECO:0000256" key="1">
    <source>
        <dbReference type="ARBA" id="ARBA00004141"/>
    </source>
</evidence>
<keyword evidence="5" id="KW-0472">Membrane</keyword>
<dbReference type="AlphaFoldDB" id="A0A7C1FT22"/>
<keyword evidence="4" id="KW-1133">Transmembrane helix</keyword>
<dbReference type="GO" id="GO:0016765">
    <property type="term" value="F:transferase activity, transferring alkyl or aryl (other than methyl) groups"/>
    <property type="evidence" value="ECO:0007669"/>
    <property type="project" value="InterPro"/>
</dbReference>